<evidence type="ECO:0000256" key="1">
    <source>
        <dbReference type="SAM" id="Phobius"/>
    </source>
</evidence>
<keyword evidence="1" id="KW-0812">Transmembrane</keyword>
<evidence type="ECO:0000259" key="2">
    <source>
        <dbReference type="Pfam" id="PF20151"/>
    </source>
</evidence>
<feature type="domain" description="DUF6533" evidence="2">
    <location>
        <begin position="21"/>
        <end position="62"/>
    </location>
</feature>
<evidence type="ECO:0000313" key="3">
    <source>
        <dbReference type="EMBL" id="KZT66646.1"/>
    </source>
</evidence>
<name>A0A165N898_9APHY</name>
<proteinExistence type="predicted"/>
<dbReference type="Proteomes" id="UP000076727">
    <property type="component" value="Unassembled WGS sequence"/>
</dbReference>
<protein>
    <recommendedName>
        <fullName evidence="2">DUF6533 domain-containing protein</fullName>
    </recommendedName>
</protein>
<dbReference type="AlphaFoldDB" id="A0A165N898"/>
<dbReference type="OrthoDB" id="10527956at2759"/>
<sequence>MSASAVAEAIKILEIGFASSCCDVAACAIYTYDRCLSLSREMDPIWRRPSMSIASCVYILLHVSLGAYQYLSIVFLFSSGSCKVVHIHPNVRKKYWHCWSLEVQQSQMQIVVWAA</sequence>
<accession>A0A165N898</accession>
<keyword evidence="1" id="KW-0472">Membrane</keyword>
<feature type="transmembrane region" description="Helical" evidence="1">
    <location>
        <begin position="52"/>
        <end position="77"/>
    </location>
</feature>
<dbReference type="InterPro" id="IPR045340">
    <property type="entry name" value="DUF6533"/>
</dbReference>
<keyword evidence="1" id="KW-1133">Transmembrane helix</keyword>
<organism evidence="3 4">
    <name type="scientific">Daedalea quercina L-15889</name>
    <dbReference type="NCBI Taxonomy" id="1314783"/>
    <lineage>
        <taxon>Eukaryota</taxon>
        <taxon>Fungi</taxon>
        <taxon>Dikarya</taxon>
        <taxon>Basidiomycota</taxon>
        <taxon>Agaricomycotina</taxon>
        <taxon>Agaricomycetes</taxon>
        <taxon>Polyporales</taxon>
        <taxon>Fomitopsis</taxon>
    </lineage>
</organism>
<dbReference type="Pfam" id="PF20151">
    <property type="entry name" value="DUF6533"/>
    <property type="match status" value="1"/>
</dbReference>
<keyword evidence="4" id="KW-1185">Reference proteome</keyword>
<gene>
    <name evidence="3" type="ORF">DAEQUDRAFT_445924</name>
</gene>
<evidence type="ECO:0000313" key="4">
    <source>
        <dbReference type="Proteomes" id="UP000076727"/>
    </source>
</evidence>
<reference evidence="3 4" key="1">
    <citation type="journal article" date="2016" name="Mol. Biol. Evol.">
        <title>Comparative Genomics of Early-Diverging Mushroom-Forming Fungi Provides Insights into the Origins of Lignocellulose Decay Capabilities.</title>
        <authorList>
            <person name="Nagy L.G."/>
            <person name="Riley R."/>
            <person name="Tritt A."/>
            <person name="Adam C."/>
            <person name="Daum C."/>
            <person name="Floudas D."/>
            <person name="Sun H."/>
            <person name="Yadav J.S."/>
            <person name="Pangilinan J."/>
            <person name="Larsson K.H."/>
            <person name="Matsuura K."/>
            <person name="Barry K."/>
            <person name="Labutti K."/>
            <person name="Kuo R."/>
            <person name="Ohm R.A."/>
            <person name="Bhattacharya S.S."/>
            <person name="Shirouzu T."/>
            <person name="Yoshinaga Y."/>
            <person name="Martin F.M."/>
            <person name="Grigoriev I.V."/>
            <person name="Hibbett D.S."/>
        </authorList>
    </citation>
    <scope>NUCLEOTIDE SEQUENCE [LARGE SCALE GENOMIC DNA]</scope>
    <source>
        <strain evidence="3 4">L-15889</strain>
    </source>
</reference>
<dbReference type="EMBL" id="KV429086">
    <property type="protein sequence ID" value="KZT66646.1"/>
    <property type="molecule type" value="Genomic_DNA"/>
</dbReference>